<accession>A0A9X9PTU0</accession>
<reference evidence="2 3" key="1">
    <citation type="submission" date="2018-10" db="EMBL/GenBank/DDBJ databases">
        <authorList>
            <person name="Ekblom R."/>
            <person name="Jareborg N."/>
        </authorList>
    </citation>
    <scope>NUCLEOTIDE SEQUENCE [LARGE SCALE GENOMIC DNA]</scope>
    <source>
        <tissue evidence="2">Muscle</tissue>
    </source>
</reference>
<proteinExistence type="predicted"/>
<feature type="non-terminal residue" evidence="2">
    <location>
        <position position="98"/>
    </location>
</feature>
<gene>
    <name evidence="2" type="ORF">BN2614_LOCUS1</name>
</gene>
<dbReference type="EMBL" id="CYRY02001249">
    <property type="protein sequence ID" value="VCW64571.1"/>
    <property type="molecule type" value="Genomic_DNA"/>
</dbReference>
<keyword evidence="3" id="KW-1185">Reference proteome</keyword>
<organism evidence="2 3">
    <name type="scientific">Gulo gulo</name>
    <name type="common">Wolverine</name>
    <name type="synonym">Gluton</name>
    <dbReference type="NCBI Taxonomy" id="48420"/>
    <lineage>
        <taxon>Eukaryota</taxon>
        <taxon>Metazoa</taxon>
        <taxon>Chordata</taxon>
        <taxon>Craniata</taxon>
        <taxon>Vertebrata</taxon>
        <taxon>Euteleostomi</taxon>
        <taxon>Mammalia</taxon>
        <taxon>Eutheria</taxon>
        <taxon>Laurasiatheria</taxon>
        <taxon>Carnivora</taxon>
        <taxon>Caniformia</taxon>
        <taxon>Musteloidea</taxon>
        <taxon>Mustelidae</taxon>
        <taxon>Guloninae</taxon>
        <taxon>Gulo</taxon>
    </lineage>
</organism>
<evidence type="ECO:0000313" key="3">
    <source>
        <dbReference type="Proteomes" id="UP000269945"/>
    </source>
</evidence>
<name>A0A9X9PTU0_GULGU</name>
<comment type="caution">
    <text evidence="2">The sequence shown here is derived from an EMBL/GenBank/DDBJ whole genome shotgun (WGS) entry which is preliminary data.</text>
</comment>
<feature type="non-terminal residue" evidence="2">
    <location>
        <position position="1"/>
    </location>
</feature>
<dbReference type="AlphaFoldDB" id="A0A9X9PTU0"/>
<feature type="compositionally biased region" description="Basic and acidic residues" evidence="1">
    <location>
        <begin position="80"/>
        <end position="98"/>
    </location>
</feature>
<feature type="region of interest" description="Disordered" evidence="1">
    <location>
        <begin position="79"/>
        <end position="98"/>
    </location>
</feature>
<protein>
    <submittedName>
        <fullName evidence="2">Uncharacterized protein</fullName>
    </submittedName>
</protein>
<evidence type="ECO:0000256" key="1">
    <source>
        <dbReference type="SAM" id="MobiDB-lite"/>
    </source>
</evidence>
<evidence type="ECO:0000313" key="2">
    <source>
        <dbReference type="EMBL" id="VCW64571.1"/>
    </source>
</evidence>
<dbReference type="Proteomes" id="UP000269945">
    <property type="component" value="Unassembled WGS sequence"/>
</dbReference>
<sequence>VVDEYVDGILNIFLCDTSSNEDIYFHHVLRTEGHAIVCRENVPSKGFKELNPLALYTQSSSGQEDVVLTELGYPSQQHYFNEDREISPQSKESELYTL</sequence>